<comment type="caution">
    <text evidence="2">The sequence shown here is derived from an EMBL/GenBank/DDBJ whole genome shotgun (WGS) entry which is preliminary data.</text>
</comment>
<sequence>MAAVEEERTILVPTNPDHVRDALRFFGEPWILFGEMFVDRIERLKGLIIKAKHAGKKIDFPFEKQDKEDITQYKRSSVAEKRQSSFG</sequence>
<dbReference type="Proteomes" id="UP000324800">
    <property type="component" value="Unassembled WGS sequence"/>
</dbReference>
<protein>
    <recommendedName>
        <fullName evidence="1">Pre-mRNA processing factor 4 (PRP4)-like domain-containing protein</fullName>
    </recommendedName>
</protein>
<dbReference type="InterPro" id="IPR014906">
    <property type="entry name" value="PRP4-like"/>
</dbReference>
<dbReference type="EMBL" id="SNRW01000486">
    <property type="protein sequence ID" value="KAA6400869.1"/>
    <property type="molecule type" value="Genomic_DNA"/>
</dbReference>
<name>A0A5J4X323_9EUKA</name>
<dbReference type="SUPFAM" id="SSF158230">
    <property type="entry name" value="PRP4-like"/>
    <property type="match status" value="1"/>
</dbReference>
<evidence type="ECO:0000313" key="3">
    <source>
        <dbReference type="Proteomes" id="UP000324800"/>
    </source>
</evidence>
<dbReference type="SMART" id="SM00500">
    <property type="entry name" value="SFM"/>
    <property type="match status" value="1"/>
</dbReference>
<dbReference type="AlphaFoldDB" id="A0A5J4X323"/>
<dbReference type="Pfam" id="PF08799">
    <property type="entry name" value="PRP4"/>
    <property type="match status" value="1"/>
</dbReference>
<feature type="domain" description="Pre-mRNA processing factor 4 (PRP4)-like" evidence="1">
    <location>
        <begin position="14"/>
        <end position="68"/>
    </location>
</feature>
<dbReference type="InterPro" id="IPR036285">
    <property type="entry name" value="PRP4-like_sf"/>
</dbReference>
<accession>A0A5J4X323</accession>
<gene>
    <name evidence="2" type="ORF">EZS28_003601</name>
</gene>
<dbReference type="OrthoDB" id="540662at2759"/>
<reference evidence="2 3" key="1">
    <citation type="submission" date="2019-03" db="EMBL/GenBank/DDBJ databases">
        <title>Single cell metagenomics reveals metabolic interactions within the superorganism composed of flagellate Streblomastix strix and complex community of Bacteroidetes bacteria on its surface.</title>
        <authorList>
            <person name="Treitli S.C."/>
            <person name="Kolisko M."/>
            <person name="Husnik F."/>
            <person name="Keeling P."/>
            <person name="Hampl V."/>
        </authorList>
    </citation>
    <scope>NUCLEOTIDE SEQUENCE [LARGE SCALE GENOMIC DNA]</scope>
    <source>
        <strain evidence="2">ST1C</strain>
    </source>
</reference>
<proteinExistence type="predicted"/>
<organism evidence="2 3">
    <name type="scientific">Streblomastix strix</name>
    <dbReference type="NCBI Taxonomy" id="222440"/>
    <lineage>
        <taxon>Eukaryota</taxon>
        <taxon>Metamonada</taxon>
        <taxon>Preaxostyla</taxon>
        <taxon>Oxymonadida</taxon>
        <taxon>Streblomastigidae</taxon>
        <taxon>Streblomastix</taxon>
    </lineage>
</organism>
<evidence type="ECO:0000313" key="2">
    <source>
        <dbReference type="EMBL" id="KAA6400869.1"/>
    </source>
</evidence>
<evidence type="ECO:0000259" key="1">
    <source>
        <dbReference type="SMART" id="SM00500"/>
    </source>
</evidence>
<dbReference type="Gene3D" id="4.10.280.110">
    <property type="entry name" value="Pre-mRNA processing factor 4 domain"/>
    <property type="match status" value="1"/>
</dbReference>